<evidence type="ECO:0000313" key="2">
    <source>
        <dbReference type="EMBL" id="PWK31032.1"/>
    </source>
</evidence>
<evidence type="ECO:0000313" key="3">
    <source>
        <dbReference type="Proteomes" id="UP000245697"/>
    </source>
</evidence>
<proteinExistence type="predicted"/>
<comment type="caution">
    <text evidence="2">The sequence shown here is derived from an EMBL/GenBank/DDBJ whole genome shotgun (WGS) entry which is preliminary data.</text>
</comment>
<protein>
    <submittedName>
        <fullName evidence="2">Uncharacterized protein</fullName>
    </submittedName>
</protein>
<dbReference type="EMBL" id="QGGR01000035">
    <property type="protein sequence ID" value="PWK31032.1"/>
    <property type="molecule type" value="Genomic_DNA"/>
</dbReference>
<gene>
    <name evidence="2" type="ORF">BC793_13529</name>
</gene>
<feature type="region of interest" description="Disordered" evidence="1">
    <location>
        <begin position="59"/>
        <end position="93"/>
    </location>
</feature>
<keyword evidence="3" id="KW-1185">Reference proteome</keyword>
<feature type="compositionally biased region" description="Low complexity" evidence="1">
    <location>
        <begin position="63"/>
        <end position="93"/>
    </location>
</feature>
<dbReference type="AlphaFoldDB" id="A0A316EI71"/>
<evidence type="ECO:0000256" key="1">
    <source>
        <dbReference type="SAM" id="MobiDB-lite"/>
    </source>
</evidence>
<sequence length="219" mass="22814">MSADGAPRSKWPLAVAGGVLALVVAGLAVVYRAVAGDTGAPQTAPVQVAEGFPPVLPPSFEGPSVSASRPSPRPARLSPSTPRRSARPAAVTPGKPITDYAACSTGRAVIFKATYPEKFGYRHVFIDTDADPRTGFAVPAIGGGFGADYMIENDVLYRSTGTDWSWAEVEGVTPLAGVTGGSYRWQLQPGYGVGDVVFNGADGETTEERYTPVVPVRAC</sequence>
<organism evidence="2 3">
    <name type="scientific">Actinoplanes xinjiangensis</name>
    <dbReference type="NCBI Taxonomy" id="512350"/>
    <lineage>
        <taxon>Bacteria</taxon>
        <taxon>Bacillati</taxon>
        <taxon>Actinomycetota</taxon>
        <taxon>Actinomycetes</taxon>
        <taxon>Micromonosporales</taxon>
        <taxon>Micromonosporaceae</taxon>
        <taxon>Actinoplanes</taxon>
    </lineage>
</organism>
<name>A0A316EI71_9ACTN</name>
<dbReference type="OrthoDB" id="3311125at2"/>
<dbReference type="RefSeq" id="WP_146246721.1">
    <property type="nucleotide sequence ID" value="NZ_BONA01000091.1"/>
</dbReference>
<dbReference type="Proteomes" id="UP000245697">
    <property type="component" value="Unassembled WGS sequence"/>
</dbReference>
<reference evidence="2 3" key="1">
    <citation type="submission" date="2018-05" db="EMBL/GenBank/DDBJ databases">
        <title>Genomic Encyclopedia of Archaeal and Bacterial Type Strains, Phase II (KMG-II): from individual species to whole genera.</title>
        <authorList>
            <person name="Goeker M."/>
        </authorList>
    </citation>
    <scope>NUCLEOTIDE SEQUENCE [LARGE SCALE GENOMIC DNA]</scope>
    <source>
        <strain evidence="2 3">DSM 45184</strain>
    </source>
</reference>
<accession>A0A316EI71</accession>